<evidence type="ECO:0000313" key="1">
    <source>
        <dbReference type="EMBL" id="KAH7835259.1"/>
    </source>
</evidence>
<accession>A0ACB7X3W6</accession>
<keyword evidence="2" id="KW-1185">Reference proteome</keyword>
<protein>
    <submittedName>
        <fullName evidence="1">Uncharacterized protein</fullName>
    </submittedName>
</protein>
<dbReference type="Proteomes" id="UP000828048">
    <property type="component" value="Chromosome 2"/>
</dbReference>
<dbReference type="EMBL" id="CM037152">
    <property type="protein sequence ID" value="KAH7835259.1"/>
    <property type="molecule type" value="Genomic_DNA"/>
</dbReference>
<evidence type="ECO:0000313" key="2">
    <source>
        <dbReference type="Proteomes" id="UP000828048"/>
    </source>
</evidence>
<reference evidence="1 2" key="1">
    <citation type="journal article" date="2021" name="Hortic Res">
        <title>High-quality reference genome and annotation aids understanding of berry development for evergreen blueberry (Vaccinium darrowii).</title>
        <authorList>
            <person name="Yu J."/>
            <person name="Hulse-Kemp A.M."/>
            <person name="Babiker E."/>
            <person name="Staton M."/>
        </authorList>
    </citation>
    <scope>NUCLEOTIDE SEQUENCE [LARGE SCALE GENOMIC DNA]</scope>
    <source>
        <strain evidence="2">cv. NJ 8807/NJ 8810</strain>
        <tissue evidence="1">Young leaf</tissue>
    </source>
</reference>
<name>A0ACB7X3W6_9ERIC</name>
<gene>
    <name evidence="1" type="ORF">Vadar_024460</name>
</gene>
<sequence>MPTLGCRVKPNFYHLQNLFALRRPLNQIPWTPSSSSSSILHRFCGSSIPAPIESVVKTLDDEALCGGGTSIYKGAQKDEWIITLAKFAVNNRNENQLWRNFMELLVWKPVAEALSAVGVKRGDLKLHEAVMFYMNQTEKGIYRI</sequence>
<organism evidence="1 2">
    <name type="scientific">Vaccinium darrowii</name>
    <dbReference type="NCBI Taxonomy" id="229202"/>
    <lineage>
        <taxon>Eukaryota</taxon>
        <taxon>Viridiplantae</taxon>
        <taxon>Streptophyta</taxon>
        <taxon>Embryophyta</taxon>
        <taxon>Tracheophyta</taxon>
        <taxon>Spermatophyta</taxon>
        <taxon>Magnoliopsida</taxon>
        <taxon>eudicotyledons</taxon>
        <taxon>Gunneridae</taxon>
        <taxon>Pentapetalae</taxon>
        <taxon>asterids</taxon>
        <taxon>Ericales</taxon>
        <taxon>Ericaceae</taxon>
        <taxon>Vaccinioideae</taxon>
        <taxon>Vaccinieae</taxon>
        <taxon>Vaccinium</taxon>
    </lineage>
</organism>
<comment type="caution">
    <text evidence="1">The sequence shown here is derived from an EMBL/GenBank/DDBJ whole genome shotgun (WGS) entry which is preliminary data.</text>
</comment>
<proteinExistence type="predicted"/>